<proteinExistence type="predicted"/>
<reference evidence="1 2" key="1">
    <citation type="submission" date="2009-01" db="EMBL/GenBank/DDBJ databases">
        <authorList>
            <person name="Qin X."/>
            <person name="Bachman B."/>
            <person name="Battles P."/>
            <person name="Bell A."/>
            <person name="Bess C."/>
            <person name="Bickham C."/>
            <person name="Chaboub L."/>
            <person name="Chen D."/>
            <person name="Coyle M."/>
            <person name="Deiros D.R."/>
            <person name="Dinh H."/>
            <person name="Forbes L."/>
            <person name="Fowler G."/>
            <person name="Francisco L."/>
            <person name="Fu Q."/>
            <person name="Gubbala S."/>
            <person name="Hale W."/>
            <person name="Han Y."/>
            <person name="Hemphill L."/>
            <person name="Highlander S.K."/>
            <person name="Hirani K."/>
            <person name="Hogues M."/>
            <person name="Jackson L."/>
            <person name="Jakkamsetti A."/>
            <person name="Javaid M."/>
            <person name="Jiang H."/>
            <person name="Korchina V."/>
            <person name="Kovar C."/>
            <person name="Lara F."/>
            <person name="Lee S."/>
            <person name="Mata R."/>
            <person name="Mathew T."/>
            <person name="Moen C."/>
            <person name="Morales K."/>
            <person name="Munidasa M."/>
            <person name="Nazareth L."/>
            <person name="Ngo R."/>
            <person name="Nguyen L."/>
            <person name="Okwuonu G."/>
            <person name="Ongeri F."/>
            <person name="Patil S."/>
            <person name="Petrosino J."/>
            <person name="Pham C."/>
            <person name="Pham P."/>
            <person name="Pu L.-L."/>
            <person name="Puazo M."/>
            <person name="Raj R."/>
            <person name="Reid J."/>
            <person name="Rouhana J."/>
            <person name="Saada N."/>
            <person name="Shang Y."/>
            <person name="Simmons D."/>
            <person name="Thornton R."/>
            <person name="Warren J."/>
            <person name="Weissenberger G."/>
            <person name="Zhang J."/>
            <person name="Zhang L."/>
            <person name="Zhou C."/>
            <person name="Zhu D."/>
            <person name="Muzny D."/>
            <person name="Worley K."/>
            <person name="Gibbs R."/>
        </authorList>
    </citation>
    <scope>NUCLEOTIDE SEQUENCE [LARGE SCALE GENOMIC DNA]</scope>
    <source>
        <strain evidence="1 2">ATCC 51866</strain>
    </source>
</reference>
<protein>
    <submittedName>
        <fullName evidence="1">Uncharacterized protein</fullName>
    </submittedName>
</protein>
<evidence type="ECO:0000313" key="2">
    <source>
        <dbReference type="Proteomes" id="UP000006237"/>
    </source>
</evidence>
<accession>A0ABM9XQ45</accession>
<keyword evidence="2" id="KW-1185">Reference proteome</keyword>
<organism evidence="1 2">
    <name type="scientific">Corynebacterium glucuronolyticum ATCC 51866</name>
    <dbReference type="NCBI Taxonomy" id="548478"/>
    <lineage>
        <taxon>Bacteria</taxon>
        <taxon>Bacillati</taxon>
        <taxon>Actinomycetota</taxon>
        <taxon>Actinomycetes</taxon>
        <taxon>Mycobacteriales</taxon>
        <taxon>Corynebacteriaceae</taxon>
        <taxon>Corynebacterium</taxon>
    </lineage>
</organism>
<name>A0ABM9XQ45_9CORY</name>
<comment type="caution">
    <text evidence="1">The sequence shown here is derived from an EMBL/GenBank/DDBJ whole genome shotgun (WGS) entry which is preliminary data.</text>
</comment>
<evidence type="ECO:0000313" key="1">
    <source>
        <dbReference type="EMBL" id="EEI63301.1"/>
    </source>
</evidence>
<gene>
    <name evidence="1" type="ORF">HMPREF0293_1205</name>
</gene>
<dbReference type="EMBL" id="ACHF01000029">
    <property type="protein sequence ID" value="EEI63301.1"/>
    <property type="molecule type" value="Genomic_DNA"/>
</dbReference>
<dbReference type="Proteomes" id="UP000006237">
    <property type="component" value="Unassembled WGS sequence"/>
</dbReference>
<sequence length="42" mass="4220">MALGAHVYSCGESASWGGKLGECPVAAPVKSATGKMKHGQNC</sequence>